<dbReference type="InterPro" id="IPR036250">
    <property type="entry name" value="AcylCo_DH-like_C"/>
</dbReference>
<evidence type="ECO:0000256" key="4">
    <source>
        <dbReference type="ARBA" id="ARBA00022827"/>
    </source>
</evidence>
<dbReference type="Gene3D" id="1.10.540.10">
    <property type="entry name" value="Acyl-CoA dehydrogenase/oxidase, N-terminal domain"/>
    <property type="match status" value="1"/>
</dbReference>
<dbReference type="eggNOG" id="COG1960">
    <property type="taxonomic scope" value="Bacteria"/>
</dbReference>
<evidence type="ECO:0000259" key="7">
    <source>
        <dbReference type="Pfam" id="PF00441"/>
    </source>
</evidence>
<comment type="similarity">
    <text evidence="2 6">Belongs to the acyl-CoA dehydrogenase family.</text>
</comment>
<dbReference type="PANTHER" id="PTHR43884">
    <property type="entry name" value="ACYL-COA DEHYDROGENASE"/>
    <property type="match status" value="1"/>
</dbReference>
<comment type="caution">
    <text evidence="10">The sequence shown here is derived from an EMBL/GenBank/DDBJ whole genome shotgun (WGS) entry which is preliminary data.</text>
</comment>
<dbReference type="Gene3D" id="2.40.110.10">
    <property type="entry name" value="Butyryl-CoA Dehydrogenase, subunit A, domain 2"/>
    <property type="match status" value="1"/>
</dbReference>
<evidence type="ECO:0000259" key="9">
    <source>
        <dbReference type="Pfam" id="PF02771"/>
    </source>
</evidence>
<dbReference type="InterPro" id="IPR046373">
    <property type="entry name" value="Acyl-CoA_Oxase/DH_mid-dom_sf"/>
</dbReference>
<proteinExistence type="inferred from homology"/>
<reference evidence="10 11" key="1">
    <citation type="submission" date="2012-02" db="EMBL/GenBank/DDBJ databases">
        <title>Whole genome shotgun sequence of Gordonia sputi NBRC 100414.</title>
        <authorList>
            <person name="Yoshida I."/>
            <person name="Hosoyama A."/>
            <person name="Tsuchikane K."/>
            <person name="Katsumata H."/>
            <person name="Yamazaki S."/>
            <person name="Fujita N."/>
        </authorList>
    </citation>
    <scope>NUCLEOTIDE SEQUENCE [LARGE SCALE GENOMIC DNA]</scope>
    <source>
        <strain evidence="10 11">NBRC 100414</strain>
    </source>
</reference>
<dbReference type="InterPro" id="IPR009100">
    <property type="entry name" value="AcylCoA_DH/oxidase_NM_dom_sf"/>
</dbReference>
<gene>
    <name evidence="10" type="primary">fadE</name>
    <name evidence="10" type="ORF">GOSPT_114_00470</name>
</gene>
<dbReference type="InterPro" id="IPR006091">
    <property type="entry name" value="Acyl-CoA_Oxase/DH_mid-dom"/>
</dbReference>
<name>H5U4P5_9ACTN</name>
<dbReference type="GO" id="GO:0050660">
    <property type="term" value="F:flavin adenine dinucleotide binding"/>
    <property type="evidence" value="ECO:0007669"/>
    <property type="project" value="InterPro"/>
</dbReference>
<evidence type="ECO:0000256" key="5">
    <source>
        <dbReference type="ARBA" id="ARBA00023002"/>
    </source>
</evidence>
<evidence type="ECO:0000256" key="3">
    <source>
        <dbReference type="ARBA" id="ARBA00022630"/>
    </source>
</evidence>
<dbReference type="SUPFAM" id="SSF47203">
    <property type="entry name" value="Acyl-CoA dehydrogenase C-terminal domain-like"/>
    <property type="match status" value="1"/>
</dbReference>
<dbReference type="FunFam" id="1.20.140.10:FF:000001">
    <property type="entry name" value="Acyl-CoA dehydrogenase"/>
    <property type="match status" value="1"/>
</dbReference>
<dbReference type="Pfam" id="PF00441">
    <property type="entry name" value="Acyl-CoA_dh_1"/>
    <property type="match status" value="1"/>
</dbReference>
<dbReference type="Gene3D" id="1.20.140.10">
    <property type="entry name" value="Butyryl-CoA Dehydrogenase, subunit A, domain 3"/>
    <property type="match status" value="1"/>
</dbReference>
<evidence type="ECO:0000259" key="8">
    <source>
        <dbReference type="Pfam" id="PF02770"/>
    </source>
</evidence>
<protein>
    <submittedName>
        <fullName evidence="10">Acyl-CoA dehydrogenase</fullName>
    </submittedName>
</protein>
<evidence type="ECO:0000256" key="2">
    <source>
        <dbReference type="ARBA" id="ARBA00009347"/>
    </source>
</evidence>
<keyword evidence="4 6" id="KW-0274">FAD</keyword>
<feature type="domain" description="Acyl-CoA dehydrogenase/oxidase C-terminal" evidence="7">
    <location>
        <begin position="240"/>
        <end position="388"/>
    </location>
</feature>
<dbReference type="Pfam" id="PF02770">
    <property type="entry name" value="Acyl-CoA_dh_M"/>
    <property type="match status" value="1"/>
</dbReference>
<evidence type="ECO:0000313" key="11">
    <source>
        <dbReference type="Proteomes" id="UP000005845"/>
    </source>
</evidence>
<dbReference type="GO" id="GO:0003995">
    <property type="term" value="F:acyl-CoA dehydrogenase activity"/>
    <property type="evidence" value="ECO:0007669"/>
    <property type="project" value="InterPro"/>
</dbReference>
<keyword evidence="3 6" id="KW-0285">Flavoprotein</keyword>
<sequence>MPTIEVYSMAERSPWETDDLTAVRDLARSFCEKEIKPNIEKFIEQHHVDRELWNKAGELGLLCMSIPEEYGGGGGTFAHEAVLIEEQARIADSSWGASLHNGIIAHYLLAYGSEEQKRTWLPKMASGEVVGAIAMTEPGTGSDLQAVKTKAIREGDEYVIDGSKIFITNGGQADLIIVVAKTDVSEGAKGISLVLVEADRPGFRRGRVLDKVGQRGQDTSELFFDSVRVPTSNLLGTDEGQGFIQLMQQLPQERLIIAVASTAGMEVALEHTLAYTKDRTAFGRPIFGFQNTKFKLAEVATEARIARVFTDDCIIKHLDGKLDIPTVAMAKWWTSERAMAVADECLQLFGGYGYMNEYPIARMWADQRVQKIYAGTNEIMKEIISRSL</sequence>
<feature type="domain" description="Acyl-CoA oxidase/dehydrogenase middle" evidence="8">
    <location>
        <begin position="132"/>
        <end position="227"/>
    </location>
</feature>
<dbReference type="InterPro" id="IPR009075">
    <property type="entry name" value="AcylCo_DH/oxidase_C"/>
</dbReference>
<dbReference type="AlphaFoldDB" id="H5U4P5"/>
<accession>H5U4P5</accession>
<dbReference type="InterPro" id="IPR006089">
    <property type="entry name" value="Acyl-CoA_DH_CS"/>
</dbReference>
<dbReference type="SUPFAM" id="SSF56645">
    <property type="entry name" value="Acyl-CoA dehydrogenase NM domain-like"/>
    <property type="match status" value="1"/>
</dbReference>
<dbReference type="InterPro" id="IPR013786">
    <property type="entry name" value="AcylCoA_DH/ox_N"/>
</dbReference>
<keyword evidence="11" id="KW-1185">Reference proteome</keyword>
<evidence type="ECO:0000256" key="1">
    <source>
        <dbReference type="ARBA" id="ARBA00001974"/>
    </source>
</evidence>
<dbReference type="PANTHER" id="PTHR43884:SF12">
    <property type="entry name" value="ISOVALERYL-COA DEHYDROGENASE, MITOCHONDRIAL-RELATED"/>
    <property type="match status" value="1"/>
</dbReference>
<organism evidence="10 11">
    <name type="scientific">Gordonia sputi NBRC 100414</name>
    <dbReference type="NCBI Taxonomy" id="1089453"/>
    <lineage>
        <taxon>Bacteria</taxon>
        <taxon>Bacillati</taxon>
        <taxon>Actinomycetota</taxon>
        <taxon>Actinomycetes</taxon>
        <taxon>Mycobacteriales</taxon>
        <taxon>Gordoniaceae</taxon>
        <taxon>Gordonia</taxon>
    </lineage>
</organism>
<dbReference type="InterPro" id="IPR037069">
    <property type="entry name" value="AcylCoA_DH/ox_N_sf"/>
</dbReference>
<dbReference type="EMBL" id="BAFC01000112">
    <property type="protein sequence ID" value="GAB40703.1"/>
    <property type="molecule type" value="Genomic_DNA"/>
</dbReference>
<dbReference type="Proteomes" id="UP000005845">
    <property type="component" value="Unassembled WGS sequence"/>
</dbReference>
<keyword evidence="5 6" id="KW-0560">Oxidoreductase</keyword>
<evidence type="ECO:0000256" key="6">
    <source>
        <dbReference type="RuleBase" id="RU362125"/>
    </source>
</evidence>
<evidence type="ECO:0000313" key="10">
    <source>
        <dbReference type="EMBL" id="GAB40703.1"/>
    </source>
</evidence>
<dbReference type="FunFam" id="1.10.540.10:FF:000026">
    <property type="entry name" value="Acyl-CoA dehydrogenase medium chain"/>
    <property type="match status" value="1"/>
</dbReference>
<dbReference type="FunFam" id="2.40.110.10:FF:000009">
    <property type="entry name" value="Acyl-CoA dehydrogenase"/>
    <property type="match status" value="1"/>
</dbReference>
<comment type="cofactor">
    <cofactor evidence="1 6">
        <name>FAD</name>
        <dbReference type="ChEBI" id="CHEBI:57692"/>
    </cofactor>
</comment>
<feature type="domain" description="Acyl-CoA dehydrogenase/oxidase N-terminal" evidence="9">
    <location>
        <begin position="17"/>
        <end position="128"/>
    </location>
</feature>
<dbReference type="Pfam" id="PF02771">
    <property type="entry name" value="Acyl-CoA_dh_N"/>
    <property type="match status" value="1"/>
</dbReference>
<dbReference type="PROSITE" id="PS00073">
    <property type="entry name" value="ACYL_COA_DH_2"/>
    <property type="match status" value="1"/>
</dbReference>